<feature type="transmembrane region" description="Helical" evidence="8">
    <location>
        <begin position="376"/>
        <end position="396"/>
    </location>
</feature>
<evidence type="ECO:0000259" key="9">
    <source>
        <dbReference type="PROSITE" id="PS50109"/>
    </source>
</evidence>
<dbReference type="InterPro" id="IPR011006">
    <property type="entry name" value="CheY-like_superfamily"/>
</dbReference>
<organism evidence="11 12">
    <name type="scientific">Thanatephorus cucumeris (strain AG1-IB / isolate 7/3/14)</name>
    <name type="common">Lettuce bottom rot fungus</name>
    <name type="synonym">Rhizoctonia solani</name>
    <dbReference type="NCBI Taxonomy" id="1108050"/>
    <lineage>
        <taxon>Eukaryota</taxon>
        <taxon>Fungi</taxon>
        <taxon>Dikarya</taxon>
        <taxon>Basidiomycota</taxon>
        <taxon>Agaricomycotina</taxon>
        <taxon>Agaricomycetes</taxon>
        <taxon>Cantharellales</taxon>
        <taxon>Ceratobasidiaceae</taxon>
        <taxon>Rhizoctonia</taxon>
        <taxon>Rhizoctonia solani AG-1</taxon>
    </lineage>
</organism>
<dbReference type="SMART" id="SM00388">
    <property type="entry name" value="HisKA"/>
    <property type="match status" value="1"/>
</dbReference>
<feature type="compositionally biased region" description="Basic and acidic residues" evidence="7">
    <location>
        <begin position="745"/>
        <end position="756"/>
    </location>
</feature>
<evidence type="ECO:0000256" key="2">
    <source>
        <dbReference type="ARBA" id="ARBA00012438"/>
    </source>
</evidence>
<dbReference type="SUPFAM" id="SSF52172">
    <property type="entry name" value="CheY-like"/>
    <property type="match status" value="1"/>
</dbReference>
<dbReference type="CDD" id="cd17546">
    <property type="entry name" value="REC_hyHK_CKI1_RcsC-like"/>
    <property type="match status" value="1"/>
</dbReference>
<accession>A0A0B7F8H5</accession>
<evidence type="ECO:0000256" key="3">
    <source>
        <dbReference type="ARBA" id="ARBA00022553"/>
    </source>
</evidence>
<feature type="compositionally biased region" description="Low complexity" evidence="7">
    <location>
        <begin position="89"/>
        <end position="103"/>
    </location>
</feature>
<feature type="region of interest" description="Disordered" evidence="7">
    <location>
        <begin position="924"/>
        <end position="968"/>
    </location>
</feature>
<feature type="compositionally biased region" description="Polar residues" evidence="7">
    <location>
        <begin position="1034"/>
        <end position="1052"/>
    </location>
</feature>
<feature type="region of interest" description="Disordered" evidence="7">
    <location>
        <begin position="269"/>
        <end position="299"/>
    </location>
</feature>
<dbReference type="SUPFAM" id="SSF47384">
    <property type="entry name" value="Homodimeric domain of signal transducing histidine kinase"/>
    <property type="match status" value="1"/>
</dbReference>
<evidence type="ECO:0000256" key="5">
    <source>
        <dbReference type="ARBA" id="ARBA00022777"/>
    </source>
</evidence>
<feature type="region of interest" description="Disordered" evidence="7">
    <location>
        <begin position="1"/>
        <end position="169"/>
    </location>
</feature>
<feature type="region of interest" description="Disordered" evidence="7">
    <location>
        <begin position="1033"/>
        <end position="1153"/>
    </location>
</feature>
<feature type="transmembrane region" description="Helical" evidence="8">
    <location>
        <begin position="402"/>
        <end position="422"/>
    </location>
</feature>
<feature type="compositionally biased region" description="Low complexity" evidence="7">
    <location>
        <begin position="16"/>
        <end position="31"/>
    </location>
</feature>
<feature type="region of interest" description="Disordered" evidence="7">
    <location>
        <begin position="1202"/>
        <end position="1235"/>
    </location>
</feature>
<evidence type="ECO:0000313" key="11">
    <source>
        <dbReference type="EMBL" id="CEL53189.1"/>
    </source>
</evidence>
<dbReference type="Gene3D" id="3.40.50.2300">
    <property type="match status" value="1"/>
</dbReference>
<feature type="transmembrane region" description="Helical" evidence="8">
    <location>
        <begin position="443"/>
        <end position="461"/>
    </location>
</feature>
<feature type="modified residue" description="4-aspartylphosphate" evidence="6">
    <location>
        <position position="1249"/>
    </location>
</feature>
<feature type="compositionally biased region" description="Low complexity" evidence="7">
    <location>
        <begin position="286"/>
        <end position="299"/>
    </location>
</feature>
<dbReference type="CDD" id="cd00082">
    <property type="entry name" value="HisKA"/>
    <property type="match status" value="1"/>
</dbReference>
<dbReference type="PROSITE" id="PS50109">
    <property type="entry name" value="HIS_KIN"/>
    <property type="match status" value="1"/>
</dbReference>
<dbReference type="InterPro" id="IPR005467">
    <property type="entry name" value="His_kinase_dom"/>
</dbReference>
<dbReference type="InterPro" id="IPR003661">
    <property type="entry name" value="HisK_dim/P_dom"/>
</dbReference>
<dbReference type="SMART" id="SM00387">
    <property type="entry name" value="HATPase_c"/>
    <property type="match status" value="1"/>
</dbReference>
<keyword evidence="4" id="KW-0808">Transferase</keyword>
<evidence type="ECO:0000259" key="10">
    <source>
        <dbReference type="PROSITE" id="PS50110"/>
    </source>
</evidence>
<dbReference type="InterPro" id="IPR036890">
    <property type="entry name" value="HATPase_C_sf"/>
</dbReference>
<dbReference type="Pfam" id="PF00512">
    <property type="entry name" value="HisKA"/>
    <property type="match status" value="1"/>
</dbReference>
<dbReference type="EMBL" id="LN679111">
    <property type="protein sequence ID" value="CEL53189.1"/>
    <property type="molecule type" value="Genomic_DNA"/>
</dbReference>
<evidence type="ECO:0000256" key="1">
    <source>
        <dbReference type="ARBA" id="ARBA00000085"/>
    </source>
</evidence>
<dbReference type="InterPro" id="IPR036097">
    <property type="entry name" value="HisK_dim/P_sf"/>
</dbReference>
<feature type="domain" description="Histidine kinase" evidence="9">
    <location>
        <begin position="552"/>
        <end position="874"/>
    </location>
</feature>
<feature type="transmembrane region" description="Helical" evidence="8">
    <location>
        <begin position="467"/>
        <end position="486"/>
    </location>
</feature>
<dbReference type="InterPro" id="IPR001789">
    <property type="entry name" value="Sig_transdc_resp-reg_receiver"/>
</dbReference>
<dbReference type="STRING" id="1108050.A0A0B7F8H5"/>
<dbReference type="InterPro" id="IPR004358">
    <property type="entry name" value="Sig_transdc_His_kin-like_C"/>
</dbReference>
<dbReference type="EC" id="2.7.13.3" evidence="2"/>
<evidence type="ECO:0000313" key="12">
    <source>
        <dbReference type="Proteomes" id="UP000059188"/>
    </source>
</evidence>
<comment type="catalytic activity">
    <reaction evidence="1">
        <text>ATP + protein L-histidine = ADP + protein N-phospho-L-histidine.</text>
        <dbReference type="EC" id="2.7.13.3"/>
    </reaction>
</comment>
<feature type="transmembrane region" description="Helical" evidence="8">
    <location>
        <begin position="493"/>
        <end position="510"/>
    </location>
</feature>
<dbReference type="Pfam" id="PF00072">
    <property type="entry name" value="Response_reg"/>
    <property type="match status" value="1"/>
</dbReference>
<evidence type="ECO:0000256" key="8">
    <source>
        <dbReference type="SAM" id="Phobius"/>
    </source>
</evidence>
<feature type="compositionally biased region" description="Polar residues" evidence="7">
    <location>
        <begin position="51"/>
        <end position="63"/>
    </location>
</feature>
<dbReference type="SUPFAM" id="SSF55874">
    <property type="entry name" value="ATPase domain of HSP90 chaperone/DNA topoisomerase II/histidine kinase"/>
    <property type="match status" value="1"/>
</dbReference>
<dbReference type="GO" id="GO:0000155">
    <property type="term" value="F:phosphorelay sensor kinase activity"/>
    <property type="evidence" value="ECO:0007669"/>
    <property type="project" value="InterPro"/>
</dbReference>
<dbReference type="Gene3D" id="1.10.287.130">
    <property type="match status" value="1"/>
</dbReference>
<dbReference type="GO" id="GO:0009927">
    <property type="term" value="F:histidine phosphotransfer kinase activity"/>
    <property type="evidence" value="ECO:0007669"/>
    <property type="project" value="TreeGrafter"/>
</dbReference>
<dbReference type="Pfam" id="PF02518">
    <property type="entry name" value="HATPase_c"/>
    <property type="match status" value="1"/>
</dbReference>
<feature type="region of interest" description="Disordered" evidence="7">
    <location>
        <begin position="743"/>
        <end position="786"/>
    </location>
</feature>
<dbReference type="PANTHER" id="PTHR43047">
    <property type="entry name" value="TWO-COMPONENT HISTIDINE PROTEIN KINASE"/>
    <property type="match status" value="1"/>
</dbReference>
<dbReference type="PROSITE" id="PS50110">
    <property type="entry name" value="RESPONSE_REGULATORY"/>
    <property type="match status" value="1"/>
</dbReference>
<feature type="compositionally biased region" description="Polar residues" evidence="7">
    <location>
        <begin position="1203"/>
        <end position="1222"/>
    </location>
</feature>
<proteinExistence type="predicted"/>
<dbReference type="OrthoDB" id="60033at2759"/>
<sequence>MPPSQRPSFPHPIHHSSGTGTSTTRSTSTFTAVPAPSYTATTIPDSPLQPRRNSLGPTANSPLSGRRPEAPSTPHRQTNTSHAPLLTATSSPSSNLQQSSNTPGPVKTTRFDRSALQTHWTRFKRTTGFGGPPGPPTGTGTGTGTGTSSVEGSGAGDLEPRIGHVKGSGGVRWGRVVARTITSDGDLSGGTGTGYRERSDRPGGRFWGRRRRDLVDMEMGRSGSLRESMNDRHGTRTNIHELDQEMDDDCEDAEVDAVVVDNQFLSLDKSTQRSQSTHPHHVDEIGTPPTGPTGSTSSGVAESRAMVLLRYRIWPVIERFFSLHFHDPISEAQYTKETFYTHKTLAFWASCFLILNWVLATSLLSQQTYILGDKIFVYGVAPVLTVPLPVFITFDWPRTRPWIYQIWLAAAVWSWAWYNIMFMYLCGNYSQPTRYIPCLERDFLVLFYYVTGLPVIAIFALGQNRTVQTFMVVSFVCTAAAFFVPFRSTWIRHILNLIIYHAFVLYINWMRETADRRLHVLRDQLKTQYKQTQKAQISERKSSDSKRRLTSYIFHEVRVPLNTALLAAQNLAGTNAIQREHEIEFNALEGSLNMMSKVLNDVLDFNRMDSGRFETVSKPFAFHAVIRSMLVPLGLGASAKGLQLIVELDDEIDDQARLAAYRAQARDVDFAHGEKHVPAEVSRRRVEEWVAQRMEEGSEEDGIVMGDEMRLRQVVTNLASNACKFTEPGGRITLRTKLIIPGPENRARLSSDHRPSSDSSNKFDTNQDHREVHISPPLVRGASDGSDSERLLEHIVVRIEVQDTGVGIRQQDMEEKRLFSAFMQTSSGLRQGGKGTGLGLALVRHIVDLSGGRLGVKSKRAVGSTFWVELPLGVGRKAVAGVHATRARDAAVDAINFSSGWNPEEVARNVDQATKNIDAAHRSGEALSPGAADEGGPRPGLNPIQGAEASSGGIDDTTPSASGPAASLEPLVASSSGASTGLGSGALLAAGAPATPLQSGSALKSIMEHGGVVELVPRLPMQSSHEEGPIVATRTLSPDTSGRPSVGNSPVTSRVGGSDNASRLALSDPTASRIVMSEPTPLRSGTGLNDSRPGLNDPTASRIVIPAEVARASPKPSAHRSMPSESSLPALKTPAPAASNGSPVRPTAGSSESLSPLRVLVVDDDSLTRRLMTRMLTRLGCTVENAENGQIALDMLLAPLPTPQSQRTQSSAGFPSPLSASIEQAAPASATQPSGWEYGEPKYDVVFLDNHMPICSGVEVARRLRQLDRKDFVVGVTGNALTEDQQEYLQAGANHVLTKPVLEKSLKAMLVLADERRKTSGAPSTPNGS</sequence>
<protein>
    <recommendedName>
        <fullName evidence="2">histidine kinase</fullName>
        <ecNumber evidence="2">2.7.13.3</ecNumber>
    </recommendedName>
</protein>
<evidence type="ECO:0000256" key="4">
    <source>
        <dbReference type="ARBA" id="ARBA00022679"/>
    </source>
</evidence>
<evidence type="ECO:0000256" key="6">
    <source>
        <dbReference type="PROSITE-ProRule" id="PRU00169"/>
    </source>
</evidence>
<evidence type="ECO:0000256" key="7">
    <source>
        <dbReference type="SAM" id="MobiDB-lite"/>
    </source>
</evidence>
<feature type="domain" description="Response regulatory" evidence="10">
    <location>
        <begin position="1158"/>
        <end position="1314"/>
    </location>
</feature>
<dbReference type="SMART" id="SM00448">
    <property type="entry name" value="REC"/>
    <property type="match status" value="1"/>
</dbReference>
<dbReference type="Proteomes" id="UP000059188">
    <property type="component" value="Unassembled WGS sequence"/>
</dbReference>
<dbReference type="GO" id="GO:0005886">
    <property type="term" value="C:plasma membrane"/>
    <property type="evidence" value="ECO:0007669"/>
    <property type="project" value="TreeGrafter"/>
</dbReference>
<keyword evidence="8" id="KW-0472">Membrane</keyword>
<keyword evidence="8" id="KW-1133">Transmembrane helix</keyword>
<feature type="transmembrane region" description="Helical" evidence="8">
    <location>
        <begin position="345"/>
        <end position="364"/>
    </location>
</feature>
<feature type="region of interest" description="Disordered" evidence="7">
    <location>
        <begin position="182"/>
        <end position="207"/>
    </location>
</feature>
<dbReference type="PRINTS" id="PR00344">
    <property type="entry name" value="BCTRLSENSOR"/>
</dbReference>
<dbReference type="InterPro" id="IPR003594">
    <property type="entry name" value="HATPase_dom"/>
</dbReference>
<reference evidence="11 12" key="1">
    <citation type="submission" date="2014-11" db="EMBL/GenBank/DDBJ databases">
        <authorList>
            <person name="Wibberg Daniel"/>
        </authorList>
    </citation>
    <scope>NUCLEOTIDE SEQUENCE [LARGE SCALE GENOMIC DNA]</scope>
    <source>
        <strain evidence="11">Rhizoctonia solani AG1-IB 7/3/14</strain>
    </source>
</reference>
<dbReference type="Gene3D" id="3.30.565.10">
    <property type="entry name" value="Histidine kinase-like ATPase, C-terminal domain"/>
    <property type="match status" value="1"/>
</dbReference>
<dbReference type="PANTHER" id="PTHR43047:SF66">
    <property type="entry name" value="HISKA"/>
    <property type="match status" value="1"/>
</dbReference>
<gene>
    <name evidence="11" type="ORF">RSOLAG1IB_06152</name>
</gene>
<keyword evidence="5" id="KW-0418">Kinase</keyword>
<keyword evidence="12" id="KW-1185">Reference proteome</keyword>
<keyword evidence="3 6" id="KW-0597">Phosphoprotein</keyword>
<name>A0A0B7F8H5_THACB</name>
<keyword evidence="8" id="KW-0812">Transmembrane</keyword>